<keyword evidence="10" id="KW-1185">Reference proteome</keyword>
<comment type="subcellular location">
    <subcellularLocation>
        <location evidence="1">Cell membrane</location>
        <topology evidence="1">Multi-pass membrane protein</topology>
    </subcellularLocation>
</comment>
<evidence type="ECO:0000256" key="6">
    <source>
        <dbReference type="ARBA" id="ARBA00023136"/>
    </source>
</evidence>
<feature type="compositionally biased region" description="Polar residues" evidence="7">
    <location>
        <begin position="1"/>
        <end position="10"/>
    </location>
</feature>
<feature type="transmembrane region" description="Helical" evidence="8">
    <location>
        <begin position="55"/>
        <end position="74"/>
    </location>
</feature>
<keyword evidence="6 8" id="KW-0472">Membrane</keyword>
<evidence type="ECO:0000256" key="4">
    <source>
        <dbReference type="ARBA" id="ARBA00022692"/>
    </source>
</evidence>
<evidence type="ECO:0000256" key="5">
    <source>
        <dbReference type="ARBA" id="ARBA00022989"/>
    </source>
</evidence>
<dbReference type="InterPro" id="IPR035906">
    <property type="entry name" value="MetI-like_sf"/>
</dbReference>
<dbReference type="Proteomes" id="UP000287394">
    <property type="component" value="Chromosome"/>
</dbReference>
<keyword evidence="3" id="KW-1003">Cell membrane</keyword>
<reference evidence="9 10" key="1">
    <citation type="journal article" date="2019" name="Int. J. Syst. Evol. Microbiol.">
        <title>Capsulimonas corticalis gen. nov., sp. nov., an aerobic capsulated bacterium, of a novel bacterial order, Capsulimonadales ord. nov., of the class Armatimonadia of the phylum Armatimonadetes.</title>
        <authorList>
            <person name="Li J."/>
            <person name="Kudo C."/>
            <person name="Tonouchi A."/>
        </authorList>
    </citation>
    <scope>NUCLEOTIDE SEQUENCE [LARGE SCALE GENOMIC DNA]</scope>
    <source>
        <strain evidence="9 10">AX-7</strain>
    </source>
</reference>
<dbReference type="RefSeq" id="WP_218025536.1">
    <property type="nucleotide sequence ID" value="NZ_AP025739.1"/>
</dbReference>
<keyword evidence="2" id="KW-0813">Transport</keyword>
<gene>
    <name evidence="9" type="ORF">CCAX7_29950</name>
</gene>
<evidence type="ECO:0000256" key="7">
    <source>
        <dbReference type="SAM" id="MobiDB-lite"/>
    </source>
</evidence>
<evidence type="ECO:0000256" key="8">
    <source>
        <dbReference type="SAM" id="Phobius"/>
    </source>
</evidence>
<keyword evidence="4 8" id="KW-0812">Transmembrane</keyword>
<feature type="transmembrane region" description="Helical" evidence="8">
    <location>
        <begin position="169"/>
        <end position="189"/>
    </location>
</feature>
<dbReference type="PANTHER" id="PTHR30151">
    <property type="entry name" value="ALKANE SULFONATE ABC TRANSPORTER-RELATED, MEMBRANE SUBUNIT"/>
    <property type="match status" value="1"/>
</dbReference>
<feature type="region of interest" description="Disordered" evidence="7">
    <location>
        <begin position="1"/>
        <end position="34"/>
    </location>
</feature>
<evidence type="ECO:0000313" key="9">
    <source>
        <dbReference type="EMBL" id="BDI30944.1"/>
    </source>
</evidence>
<evidence type="ECO:0000313" key="10">
    <source>
        <dbReference type="Proteomes" id="UP000287394"/>
    </source>
</evidence>
<protein>
    <submittedName>
        <fullName evidence="9">Uncharacterized protein</fullName>
    </submittedName>
</protein>
<proteinExistence type="predicted"/>
<keyword evidence="5 8" id="KW-1133">Transmembrane helix</keyword>
<dbReference type="GO" id="GO:0005886">
    <property type="term" value="C:plasma membrane"/>
    <property type="evidence" value="ECO:0007669"/>
    <property type="project" value="UniProtKB-SubCell"/>
</dbReference>
<evidence type="ECO:0000256" key="2">
    <source>
        <dbReference type="ARBA" id="ARBA00022448"/>
    </source>
</evidence>
<accession>A0A402CSV4</accession>
<evidence type="ECO:0000256" key="1">
    <source>
        <dbReference type="ARBA" id="ARBA00004651"/>
    </source>
</evidence>
<dbReference type="EMBL" id="AP025739">
    <property type="protein sequence ID" value="BDI30944.1"/>
    <property type="molecule type" value="Genomic_DNA"/>
</dbReference>
<dbReference type="KEGG" id="ccot:CCAX7_29950"/>
<dbReference type="SUPFAM" id="SSF161098">
    <property type="entry name" value="MetI-like"/>
    <property type="match status" value="1"/>
</dbReference>
<organism evidence="9 10">
    <name type="scientific">Capsulimonas corticalis</name>
    <dbReference type="NCBI Taxonomy" id="2219043"/>
    <lineage>
        <taxon>Bacteria</taxon>
        <taxon>Bacillati</taxon>
        <taxon>Armatimonadota</taxon>
        <taxon>Armatimonadia</taxon>
        <taxon>Capsulimonadales</taxon>
        <taxon>Capsulimonadaceae</taxon>
        <taxon>Capsulimonas</taxon>
    </lineage>
</organism>
<feature type="transmembrane region" description="Helical" evidence="8">
    <location>
        <begin position="145"/>
        <end position="163"/>
    </location>
</feature>
<dbReference type="PANTHER" id="PTHR30151:SF0">
    <property type="entry name" value="ABC TRANSPORTER PERMEASE PROTEIN MJ0413-RELATED"/>
    <property type="match status" value="1"/>
</dbReference>
<feature type="transmembrane region" description="Helical" evidence="8">
    <location>
        <begin position="113"/>
        <end position="133"/>
    </location>
</feature>
<dbReference type="AlphaFoldDB" id="A0A402CSV4"/>
<evidence type="ECO:0000256" key="3">
    <source>
        <dbReference type="ARBA" id="ARBA00022475"/>
    </source>
</evidence>
<name>A0A402CSV4_9BACT</name>
<sequence>MNESDASQTPAAPEPILAGAPGNGKIPQGDLGPRQRSRRWDAFAAFMPNRLVSAATMRLIVFVELAAALLVWVMSPFKVLPRPDETLRALQTLWMGQGLGQELGTSFKLNVEALLWSSVISLLLAYSTVLPVFRPIVTAISKGRFLSIVGFTFIFTLIFGGGHPLKLSLLVFSITVFYVTSMAAVIAAIPKGDFDHARTLRMREWRVVWEVVILGTADKAFEVLRQNAAMGWMMLTMVEGIVRSEGGVGAMLLGESKHFLLPEVFAIQIVILLMGMVQDYAIGAARRLACPYADLTLERK</sequence>